<evidence type="ECO:0000313" key="2">
    <source>
        <dbReference type="Proteomes" id="UP000193391"/>
    </source>
</evidence>
<evidence type="ECO:0000313" key="1">
    <source>
        <dbReference type="EMBL" id="OSQ37167.1"/>
    </source>
</evidence>
<reference evidence="1 2" key="1">
    <citation type="submission" date="2014-03" db="EMBL/GenBank/DDBJ databases">
        <title>The draft genome sequence of Thalassospira mesophila JCM 18969.</title>
        <authorList>
            <person name="Lai Q."/>
            <person name="Shao Z."/>
        </authorList>
    </citation>
    <scope>NUCLEOTIDE SEQUENCE [LARGE SCALE GENOMIC DNA]</scope>
    <source>
        <strain evidence="1 2">JCM 18969</strain>
    </source>
</reference>
<dbReference type="OrthoDB" id="5430236at2"/>
<proteinExistence type="predicted"/>
<dbReference type="STRING" id="1293891.TMES_15185"/>
<comment type="caution">
    <text evidence="1">The sequence shown here is derived from an EMBL/GenBank/DDBJ whole genome shotgun (WGS) entry which is preliminary data.</text>
</comment>
<organism evidence="1 2">
    <name type="scientific">Thalassospira mesophila</name>
    <dbReference type="NCBI Taxonomy" id="1293891"/>
    <lineage>
        <taxon>Bacteria</taxon>
        <taxon>Pseudomonadati</taxon>
        <taxon>Pseudomonadota</taxon>
        <taxon>Alphaproteobacteria</taxon>
        <taxon>Rhodospirillales</taxon>
        <taxon>Thalassospiraceae</taxon>
        <taxon>Thalassospira</taxon>
    </lineage>
</organism>
<keyword evidence="2" id="KW-1185">Reference proteome</keyword>
<name>A0A1Y2KY14_9PROT</name>
<accession>A0A1Y2KY14</accession>
<sequence length="244" mass="26173">MTGKDKAVSTSSSDQDIARFVKQAQTVATSAPKSGPAQGRIVFAMDATASRQPRWDMAAHIQSEMFEAVARMGTLDIQLVFFRGFGECKASGWCRDAGQLRAKMTAVQCRAGHTQIGRVLNHVANQNRTQPDQPVNALVYVGDCVEEAADDLGHLAGQLGISGTRVFVFQDGHDRSAEKVFRGMARLGNGAFARFDGTAASVLGDLLGAVASFIIGGFEALTDYNKTKSSSDIGLLTDQLRREN</sequence>
<gene>
    <name evidence="1" type="ORF">TMES_15185</name>
</gene>
<dbReference type="AlphaFoldDB" id="A0A1Y2KY14"/>
<dbReference type="InterPro" id="IPR036465">
    <property type="entry name" value="vWFA_dom_sf"/>
</dbReference>
<evidence type="ECO:0008006" key="3">
    <source>
        <dbReference type="Google" id="ProtNLM"/>
    </source>
</evidence>
<dbReference type="Proteomes" id="UP000193391">
    <property type="component" value="Unassembled WGS sequence"/>
</dbReference>
<dbReference type="SUPFAM" id="SSF53300">
    <property type="entry name" value="vWA-like"/>
    <property type="match status" value="1"/>
</dbReference>
<protein>
    <recommendedName>
        <fullName evidence="3">VWFA domain-containing protein</fullName>
    </recommendedName>
</protein>
<dbReference type="EMBL" id="JFKA01000007">
    <property type="protein sequence ID" value="OSQ37167.1"/>
    <property type="molecule type" value="Genomic_DNA"/>
</dbReference>
<dbReference type="RefSeq" id="WP_085584070.1">
    <property type="nucleotide sequence ID" value="NZ_JFKA01000007.1"/>
</dbReference>